<protein>
    <submittedName>
        <fullName evidence="2">Uncharacterized protein</fullName>
    </submittedName>
</protein>
<feature type="region of interest" description="Disordered" evidence="1">
    <location>
        <begin position="54"/>
        <end position="79"/>
    </location>
</feature>
<name>A0AAD4I7Q9_9PLEO</name>
<evidence type="ECO:0000313" key="2">
    <source>
        <dbReference type="EMBL" id="KAG9189042.1"/>
    </source>
</evidence>
<evidence type="ECO:0000256" key="1">
    <source>
        <dbReference type="SAM" id="MobiDB-lite"/>
    </source>
</evidence>
<sequence length="506" mass="55570">MDYQHPELSEYFSQAHKVHSSTQCPGAWSSTAHQEDAARLPLKTSGCRPVRYTEPVQRPLEPSFPGSSTPKLGAPSKSKVANNMAPVPILRNQLDVKKFPALQYPWQWAYVPSSTTTDPSAKVLVPVNKETQAIRPSYYNRVPSGSTGQLKSISVGESAFSTPKPDPSKTTKSAAESKKDSPSKSVHTMFGACCLSRPSNKSLEERFNVMLDPACVTKPPSSPGGSLRHPGAYAHMDAETRLDARTETLFRKAQQIAWSDKELAELDAIQERKQQASGEITKKTRIERQRVDPQKLADAIKASGGLLSDEDVAFTFMYPGIPLPNVRPRPASKSAAQIVEENLKSALPVPTAARTSTQSAREKKILADMIDPQKSNDVQTIKRVEESLKKVLGVSPTQPTTENKTPAQAVNAQKMVPKTTHVEDACDKLAEQGIAARNKQQVETGRAAQAVATQAASDNKREKWLAVDKPKILQEEFEQLSLELDEEGWEKVDGDEEWEVVDDPNV</sequence>
<gene>
    <name evidence="2" type="ORF">G6011_05910</name>
</gene>
<dbReference type="AlphaFoldDB" id="A0AAD4I7Q9"/>
<dbReference type="Proteomes" id="UP001199106">
    <property type="component" value="Unassembled WGS sequence"/>
</dbReference>
<evidence type="ECO:0000313" key="3">
    <source>
        <dbReference type="Proteomes" id="UP001199106"/>
    </source>
</evidence>
<keyword evidence="3" id="KW-1185">Reference proteome</keyword>
<reference evidence="2" key="1">
    <citation type="submission" date="2021-07" db="EMBL/GenBank/DDBJ databases">
        <title>Genome Resource of American Ginseng Black Spot Pathogen Alternaria panax.</title>
        <authorList>
            <person name="Qiu C."/>
            <person name="Wang W."/>
            <person name="Liu Z."/>
        </authorList>
    </citation>
    <scope>NUCLEOTIDE SEQUENCE</scope>
    <source>
        <strain evidence="2">BNCC115425</strain>
    </source>
</reference>
<accession>A0AAD4I7Q9</accession>
<proteinExistence type="predicted"/>
<dbReference type="EMBL" id="JAANER010000005">
    <property type="protein sequence ID" value="KAG9189042.1"/>
    <property type="molecule type" value="Genomic_DNA"/>
</dbReference>
<comment type="caution">
    <text evidence="2">The sequence shown here is derived from an EMBL/GenBank/DDBJ whole genome shotgun (WGS) entry which is preliminary data.</text>
</comment>
<organism evidence="2 3">
    <name type="scientific">Alternaria panax</name>
    <dbReference type="NCBI Taxonomy" id="48097"/>
    <lineage>
        <taxon>Eukaryota</taxon>
        <taxon>Fungi</taxon>
        <taxon>Dikarya</taxon>
        <taxon>Ascomycota</taxon>
        <taxon>Pezizomycotina</taxon>
        <taxon>Dothideomycetes</taxon>
        <taxon>Pleosporomycetidae</taxon>
        <taxon>Pleosporales</taxon>
        <taxon>Pleosporineae</taxon>
        <taxon>Pleosporaceae</taxon>
        <taxon>Alternaria</taxon>
        <taxon>Alternaria sect. Panax</taxon>
    </lineage>
</organism>
<feature type="region of interest" description="Disordered" evidence="1">
    <location>
        <begin position="155"/>
        <end position="187"/>
    </location>
</feature>